<dbReference type="Gene3D" id="3.40.50.620">
    <property type="entry name" value="HUPs"/>
    <property type="match status" value="1"/>
</dbReference>
<evidence type="ECO:0000256" key="5">
    <source>
        <dbReference type="ARBA" id="ARBA00023146"/>
    </source>
</evidence>
<accession>A0AA38IMH3</accession>
<dbReference type="GO" id="GO:0006428">
    <property type="term" value="P:isoleucyl-tRNA aminoacylation"/>
    <property type="evidence" value="ECO:0007669"/>
    <property type="project" value="TreeGrafter"/>
</dbReference>
<evidence type="ECO:0000313" key="10">
    <source>
        <dbReference type="EMBL" id="KAJ3660688.1"/>
    </source>
</evidence>
<dbReference type="CDD" id="cd07961">
    <property type="entry name" value="Anticodon_Ia_Ile_ABEc"/>
    <property type="match status" value="1"/>
</dbReference>
<proteinExistence type="predicted"/>
<dbReference type="InterPro" id="IPR013155">
    <property type="entry name" value="M/V/L/I-tRNA-synth_anticd-bd"/>
</dbReference>
<keyword evidence="7" id="KW-0472">Membrane</keyword>
<evidence type="ECO:0000256" key="6">
    <source>
        <dbReference type="ARBA" id="ARBA00048359"/>
    </source>
</evidence>
<dbReference type="GO" id="GO:0005524">
    <property type="term" value="F:ATP binding"/>
    <property type="evidence" value="ECO:0007669"/>
    <property type="project" value="UniProtKB-KW"/>
</dbReference>
<evidence type="ECO:0000259" key="8">
    <source>
        <dbReference type="Pfam" id="PF00133"/>
    </source>
</evidence>
<comment type="caution">
    <text evidence="10">The sequence shown here is derived from an EMBL/GenBank/DDBJ whole genome shotgun (WGS) entry which is preliminary data.</text>
</comment>
<keyword evidence="4" id="KW-0648">Protein biosynthesis</keyword>
<dbReference type="InterPro" id="IPR002300">
    <property type="entry name" value="aa-tRNA-synth_Ia"/>
</dbReference>
<keyword evidence="2" id="KW-0547">Nucleotide-binding</keyword>
<keyword evidence="7" id="KW-0812">Transmembrane</keyword>
<dbReference type="SUPFAM" id="SSF47323">
    <property type="entry name" value="Anticodon-binding domain of a subclass of class I aminoacyl-tRNA synthetases"/>
    <property type="match status" value="1"/>
</dbReference>
<feature type="domain" description="Aminoacyl-tRNA synthetase class Ia" evidence="8">
    <location>
        <begin position="1"/>
        <end position="34"/>
    </location>
</feature>
<dbReference type="InterPro" id="IPR023586">
    <property type="entry name" value="Ile-tRNA-ligase_type2"/>
</dbReference>
<dbReference type="AlphaFoldDB" id="A0AA38IMH3"/>
<keyword evidence="5" id="KW-0030">Aminoacyl-tRNA synthetase</keyword>
<organism evidence="10 11">
    <name type="scientific">Zophobas morio</name>
    <dbReference type="NCBI Taxonomy" id="2755281"/>
    <lineage>
        <taxon>Eukaryota</taxon>
        <taxon>Metazoa</taxon>
        <taxon>Ecdysozoa</taxon>
        <taxon>Arthropoda</taxon>
        <taxon>Hexapoda</taxon>
        <taxon>Insecta</taxon>
        <taxon>Pterygota</taxon>
        <taxon>Neoptera</taxon>
        <taxon>Endopterygota</taxon>
        <taxon>Coleoptera</taxon>
        <taxon>Polyphaga</taxon>
        <taxon>Cucujiformia</taxon>
        <taxon>Tenebrionidae</taxon>
        <taxon>Zophobas</taxon>
    </lineage>
</organism>
<keyword evidence="11" id="KW-1185">Reference proteome</keyword>
<keyword evidence="1" id="KW-0436">Ligase</keyword>
<dbReference type="InterPro" id="IPR033709">
    <property type="entry name" value="Anticodon_Ile_ABEc"/>
</dbReference>
<keyword evidence="3" id="KW-0067">ATP-binding</keyword>
<evidence type="ECO:0000313" key="11">
    <source>
        <dbReference type="Proteomes" id="UP001168821"/>
    </source>
</evidence>
<keyword evidence="7" id="KW-1133">Transmembrane helix</keyword>
<evidence type="ECO:0000256" key="2">
    <source>
        <dbReference type="ARBA" id="ARBA00022741"/>
    </source>
</evidence>
<sequence>MSKAKKNYPCPSDVVSKYGADALRLYLINSPVVCGKNLKLKEGVRRVLKEMVSPWYSPLRFILLNIEGFVEEHKRPFCYTEGEVVTDLMDRWVLSLTQSLVEYFHNEMSHYRLNVVSRVTRFFDNFTNWYVRLNRKRFRNNTDLGDQKAALWTLFDVFLTMVVMMAPLVPFVSETIYQHLRTFLVQYVDSVHYVTQPQPNTTLIDIDTERAVSRMRSVIESGRVSRDRTNLALKYPLPEVVIIHQDPQYLADLHLLEEYIRTELNVRIVTLISDRKKYGLTLQVEPDFKILGLRFKDELRTLVTGITALTRVEIDEMIKVGYIVVKGQRIETSEVKLVWKLETSWGHYEANSDNDVVIVMNVAPDSVMQDEGIAREVVNRVQKLRKRANLVPTDQISVFYTASADINRVAKSYSKFIETSVRAPFRSLNKKERFNKVIIEDTQLLKYVSFI</sequence>
<name>A0AA38IMH3_9CUCU</name>
<dbReference type="InterPro" id="IPR009080">
    <property type="entry name" value="tRNAsynth_Ia_anticodon-bd"/>
</dbReference>
<dbReference type="Pfam" id="PF19302">
    <property type="entry name" value="DUF5915"/>
    <property type="match status" value="1"/>
</dbReference>
<evidence type="ECO:0000256" key="4">
    <source>
        <dbReference type="ARBA" id="ARBA00022917"/>
    </source>
</evidence>
<feature type="transmembrane region" description="Helical" evidence="7">
    <location>
        <begin position="149"/>
        <end position="172"/>
    </location>
</feature>
<dbReference type="Pfam" id="PF08264">
    <property type="entry name" value="Anticodon_1"/>
    <property type="match status" value="1"/>
</dbReference>
<comment type="catalytic activity">
    <reaction evidence="6">
        <text>tRNA(Ile) + L-isoleucine + ATP = L-isoleucyl-tRNA(Ile) + AMP + diphosphate</text>
        <dbReference type="Rhea" id="RHEA:11060"/>
        <dbReference type="Rhea" id="RHEA-COMP:9666"/>
        <dbReference type="Rhea" id="RHEA-COMP:9695"/>
        <dbReference type="ChEBI" id="CHEBI:30616"/>
        <dbReference type="ChEBI" id="CHEBI:33019"/>
        <dbReference type="ChEBI" id="CHEBI:58045"/>
        <dbReference type="ChEBI" id="CHEBI:78442"/>
        <dbReference type="ChEBI" id="CHEBI:78528"/>
        <dbReference type="ChEBI" id="CHEBI:456215"/>
        <dbReference type="EC" id="6.1.1.5"/>
    </reaction>
</comment>
<evidence type="ECO:0000256" key="1">
    <source>
        <dbReference type="ARBA" id="ARBA00022598"/>
    </source>
</evidence>
<gene>
    <name evidence="10" type="ORF">Zmor_005126</name>
</gene>
<dbReference type="PANTHER" id="PTHR42780:SF1">
    <property type="entry name" value="ISOLEUCINE--TRNA LIGASE, CYTOPLASMIC"/>
    <property type="match status" value="1"/>
</dbReference>
<evidence type="ECO:0000256" key="7">
    <source>
        <dbReference type="SAM" id="Phobius"/>
    </source>
</evidence>
<dbReference type="GO" id="GO:0000049">
    <property type="term" value="F:tRNA binding"/>
    <property type="evidence" value="ECO:0007669"/>
    <property type="project" value="InterPro"/>
</dbReference>
<protein>
    <recommendedName>
        <fullName evidence="12">Isoleucine--tRNA ligase, cytoplasmic</fullName>
    </recommendedName>
</protein>
<evidence type="ECO:0000256" key="3">
    <source>
        <dbReference type="ARBA" id="ARBA00022840"/>
    </source>
</evidence>
<evidence type="ECO:0008006" key="12">
    <source>
        <dbReference type="Google" id="ProtNLM"/>
    </source>
</evidence>
<dbReference type="GO" id="GO:0004822">
    <property type="term" value="F:isoleucine-tRNA ligase activity"/>
    <property type="evidence" value="ECO:0007669"/>
    <property type="project" value="UniProtKB-EC"/>
</dbReference>
<dbReference type="Pfam" id="PF00133">
    <property type="entry name" value="tRNA-synt_1"/>
    <property type="match status" value="1"/>
</dbReference>
<dbReference type="InterPro" id="IPR014729">
    <property type="entry name" value="Rossmann-like_a/b/a_fold"/>
</dbReference>
<dbReference type="PANTHER" id="PTHR42780">
    <property type="entry name" value="SOLEUCYL-TRNA SYNTHETASE"/>
    <property type="match status" value="1"/>
</dbReference>
<dbReference type="Gene3D" id="1.10.730.10">
    <property type="entry name" value="Isoleucyl-tRNA Synthetase, Domain 1"/>
    <property type="match status" value="1"/>
</dbReference>
<evidence type="ECO:0000259" key="9">
    <source>
        <dbReference type="Pfam" id="PF08264"/>
    </source>
</evidence>
<reference evidence="10" key="1">
    <citation type="journal article" date="2023" name="G3 (Bethesda)">
        <title>Whole genome assemblies of Zophobas morio and Tenebrio molitor.</title>
        <authorList>
            <person name="Kaur S."/>
            <person name="Stinson S.A."/>
            <person name="diCenzo G.C."/>
        </authorList>
    </citation>
    <scope>NUCLEOTIDE SEQUENCE</scope>
    <source>
        <strain evidence="10">QUZm001</strain>
    </source>
</reference>
<feature type="domain" description="Methionyl/Valyl/Leucyl/Isoleucyl-tRNA synthetase anticodon-binding" evidence="9">
    <location>
        <begin position="90"/>
        <end position="238"/>
    </location>
</feature>
<dbReference type="Proteomes" id="UP001168821">
    <property type="component" value="Unassembled WGS sequence"/>
</dbReference>
<dbReference type="EMBL" id="JALNTZ010000002">
    <property type="protein sequence ID" value="KAJ3660688.1"/>
    <property type="molecule type" value="Genomic_DNA"/>
</dbReference>
<dbReference type="SUPFAM" id="SSF52374">
    <property type="entry name" value="Nucleotidylyl transferase"/>
    <property type="match status" value="1"/>
</dbReference>